<dbReference type="Pfam" id="PF01266">
    <property type="entry name" value="DAO"/>
    <property type="match status" value="1"/>
</dbReference>
<comment type="cofactor">
    <cofactor evidence="1">
        <name>FAD</name>
        <dbReference type="ChEBI" id="CHEBI:57692"/>
    </cofactor>
</comment>
<gene>
    <name evidence="7" type="ORF">ASPFODRAFT_200825</name>
</gene>
<keyword evidence="4" id="KW-0274">FAD</keyword>
<evidence type="ECO:0000256" key="3">
    <source>
        <dbReference type="ARBA" id="ARBA00022630"/>
    </source>
</evidence>
<dbReference type="VEuPathDB" id="FungiDB:ASPFODRAFT_200825"/>
<dbReference type="InterPro" id="IPR045170">
    <property type="entry name" value="MTOX"/>
</dbReference>
<protein>
    <recommendedName>
        <fullName evidence="6">FAD dependent oxidoreductase domain-containing protein</fullName>
    </recommendedName>
</protein>
<dbReference type="Proteomes" id="UP000184063">
    <property type="component" value="Unassembled WGS sequence"/>
</dbReference>
<evidence type="ECO:0000256" key="4">
    <source>
        <dbReference type="ARBA" id="ARBA00022827"/>
    </source>
</evidence>
<proteinExistence type="inferred from homology"/>
<dbReference type="PANTHER" id="PTHR10961:SF45">
    <property type="entry name" value="FAD DEPENDENT OXIDOREDUCTASE DOMAIN-CONTAINING PROTEIN-RELATED"/>
    <property type="match status" value="1"/>
</dbReference>
<dbReference type="OrthoDB" id="2219495at2759"/>
<accession>A0A1M3T0U7</accession>
<evidence type="ECO:0000259" key="6">
    <source>
        <dbReference type="Pfam" id="PF01266"/>
    </source>
</evidence>
<comment type="similarity">
    <text evidence="2">Belongs to the MSOX/MTOX family.</text>
</comment>
<organism evidence="7 8">
    <name type="scientific">Aspergillus luchuensis (strain CBS 106.47)</name>
    <dbReference type="NCBI Taxonomy" id="1137211"/>
    <lineage>
        <taxon>Eukaryota</taxon>
        <taxon>Fungi</taxon>
        <taxon>Dikarya</taxon>
        <taxon>Ascomycota</taxon>
        <taxon>Pezizomycotina</taxon>
        <taxon>Eurotiomycetes</taxon>
        <taxon>Eurotiomycetidae</taxon>
        <taxon>Eurotiales</taxon>
        <taxon>Aspergillaceae</taxon>
        <taxon>Aspergillus</taxon>
        <taxon>Aspergillus subgen. Circumdati</taxon>
    </lineage>
</organism>
<keyword evidence="3" id="KW-0285">Flavoprotein</keyword>
<keyword evidence="5" id="KW-0560">Oxidoreductase</keyword>
<dbReference type="Gene3D" id="3.30.9.10">
    <property type="entry name" value="D-Amino Acid Oxidase, subunit A, domain 2"/>
    <property type="match status" value="1"/>
</dbReference>
<dbReference type="AlphaFoldDB" id="A0A1M3T0U7"/>
<evidence type="ECO:0000256" key="5">
    <source>
        <dbReference type="ARBA" id="ARBA00023002"/>
    </source>
</evidence>
<evidence type="ECO:0000313" key="8">
    <source>
        <dbReference type="Proteomes" id="UP000184063"/>
    </source>
</evidence>
<dbReference type="SUPFAM" id="SSF51905">
    <property type="entry name" value="FAD/NAD(P)-binding domain"/>
    <property type="match status" value="1"/>
</dbReference>
<evidence type="ECO:0000256" key="1">
    <source>
        <dbReference type="ARBA" id="ARBA00001974"/>
    </source>
</evidence>
<dbReference type="Gene3D" id="3.50.50.60">
    <property type="entry name" value="FAD/NAD(P)-binding domain"/>
    <property type="match status" value="1"/>
</dbReference>
<evidence type="ECO:0000313" key="7">
    <source>
        <dbReference type="EMBL" id="OJZ80362.1"/>
    </source>
</evidence>
<dbReference type="EMBL" id="KV878256">
    <property type="protein sequence ID" value="OJZ80362.1"/>
    <property type="molecule type" value="Genomic_DNA"/>
</dbReference>
<dbReference type="PANTHER" id="PTHR10961">
    <property type="entry name" value="PEROXISOMAL SARCOSINE OXIDASE"/>
    <property type="match status" value="1"/>
</dbReference>
<feature type="domain" description="FAD dependent oxidoreductase" evidence="6">
    <location>
        <begin position="18"/>
        <end position="389"/>
    </location>
</feature>
<dbReference type="InterPro" id="IPR036188">
    <property type="entry name" value="FAD/NAD-bd_sf"/>
</dbReference>
<name>A0A1M3T0U7_ASPLC</name>
<dbReference type="GO" id="GO:0008115">
    <property type="term" value="F:sarcosine oxidase activity"/>
    <property type="evidence" value="ECO:0007669"/>
    <property type="project" value="TreeGrafter"/>
</dbReference>
<reference evidence="8" key="1">
    <citation type="journal article" date="2017" name="Genome Biol.">
        <title>Comparative genomics reveals high biological diversity and specific adaptations in the industrially and medically important fungal genus Aspergillus.</title>
        <authorList>
            <person name="de Vries R.P."/>
            <person name="Riley R."/>
            <person name="Wiebenga A."/>
            <person name="Aguilar-Osorio G."/>
            <person name="Amillis S."/>
            <person name="Uchima C.A."/>
            <person name="Anderluh G."/>
            <person name="Asadollahi M."/>
            <person name="Askin M."/>
            <person name="Barry K."/>
            <person name="Battaglia E."/>
            <person name="Bayram O."/>
            <person name="Benocci T."/>
            <person name="Braus-Stromeyer S.A."/>
            <person name="Caldana C."/>
            <person name="Canovas D."/>
            <person name="Cerqueira G.C."/>
            <person name="Chen F."/>
            <person name="Chen W."/>
            <person name="Choi C."/>
            <person name="Clum A."/>
            <person name="Dos Santos R.A."/>
            <person name="Damasio A.R."/>
            <person name="Diallinas G."/>
            <person name="Emri T."/>
            <person name="Fekete E."/>
            <person name="Flipphi M."/>
            <person name="Freyberg S."/>
            <person name="Gallo A."/>
            <person name="Gournas C."/>
            <person name="Habgood R."/>
            <person name="Hainaut M."/>
            <person name="Harispe M.L."/>
            <person name="Henrissat B."/>
            <person name="Hilden K.S."/>
            <person name="Hope R."/>
            <person name="Hossain A."/>
            <person name="Karabika E."/>
            <person name="Karaffa L."/>
            <person name="Karanyi Z."/>
            <person name="Krasevec N."/>
            <person name="Kuo A."/>
            <person name="Kusch H."/>
            <person name="LaButti K."/>
            <person name="Lagendijk E.L."/>
            <person name="Lapidus A."/>
            <person name="Levasseur A."/>
            <person name="Lindquist E."/>
            <person name="Lipzen A."/>
            <person name="Logrieco A.F."/>
            <person name="MacCabe A."/>
            <person name="Maekelae M.R."/>
            <person name="Malavazi I."/>
            <person name="Melin P."/>
            <person name="Meyer V."/>
            <person name="Mielnichuk N."/>
            <person name="Miskei M."/>
            <person name="Molnar A.P."/>
            <person name="Mule G."/>
            <person name="Ngan C.Y."/>
            <person name="Orejas M."/>
            <person name="Orosz E."/>
            <person name="Ouedraogo J.P."/>
            <person name="Overkamp K.M."/>
            <person name="Park H.-S."/>
            <person name="Perrone G."/>
            <person name="Piumi F."/>
            <person name="Punt P.J."/>
            <person name="Ram A.F."/>
            <person name="Ramon A."/>
            <person name="Rauscher S."/>
            <person name="Record E."/>
            <person name="Riano-Pachon D.M."/>
            <person name="Robert V."/>
            <person name="Roehrig J."/>
            <person name="Ruller R."/>
            <person name="Salamov A."/>
            <person name="Salih N.S."/>
            <person name="Samson R.A."/>
            <person name="Sandor E."/>
            <person name="Sanguinetti M."/>
            <person name="Schuetze T."/>
            <person name="Sepcic K."/>
            <person name="Shelest E."/>
            <person name="Sherlock G."/>
            <person name="Sophianopoulou V."/>
            <person name="Squina F.M."/>
            <person name="Sun H."/>
            <person name="Susca A."/>
            <person name="Todd R.B."/>
            <person name="Tsang A."/>
            <person name="Unkles S.E."/>
            <person name="van de Wiele N."/>
            <person name="van Rossen-Uffink D."/>
            <person name="Oliveira J.V."/>
            <person name="Vesth T.C."/>
            <person name="Visser J."/>
            <person name="Yu J.-H."/>
            <person name="Zhou M."/>
            <person name="Andersen M.R."/>
            <person name="Archer D.B."/>
            <person name="Baker S.E."/>
            <person name="Benoit I."/>
            <person name="Brakhage A.A."/>
            <person name="Braus G.H."/>
            <person name="Fischer R."/>
            <person name="Frisvad J.C."/>
            <person name="Goldman G.H."/>
            <person name="Houbraken J."/>
            <person name="Oakley B."/>
            <person name="Pocsi I."/>
            <person name="Scazzocchio C."/>
            <person name="Seiboth B."/>
            <person name="vanKuyk P.A."/>
            <person name="Wortman J."/>
            <person name="Dyer P.S."/>
            <person name="Grigoriev I.V."/>
        </authorList>
    </citation>
    <scope>NUCLEOTIDE SEQUENCE [LARGE SCALE GENOMIC DNA]</scope>
    <source>
        <strain evidence="8">CBS 106.47</strain>
    </source>
</reference>
<sequence length="432" mass="48001">MQQSSSTSDISIPGTDSIIIVGAGVLGLTTALELRKRGYQHVSVLDRHMPPVPDGSSVDISKAIRFDYADPFYANLGLEASKMWRQKYDEYFHECEFALMTESMDDPRLERTKQALLRLGQTVDAFRGADEFKARYPFFDGDLPQHVNGYFNKASGWANAKQVIQAVVSECTQAGIPFTTGQRGTVISLVQAKKKIVGVKVASGETLICDWVILATGSWTNHLLDLRGAAVSTCHPMASIQLSQDEAAKLARQPVTYNLTSGVFVFPPTADNVLKLVGHGFGYETRMAQSGMQIRPLSSISAPRLFKQSFESQFIPDDADAALRAGLSSLLPQLKDRPWINRRLCWYSNTPNGDFLIDHHPDIIGLFLATGDSGHCFKFLPIIGRYIADIFEDRGPSIYRTRWAYKPTGRLIFSDGGGPRRRVLTRFEQARL</sequence>
<evidence type="ECO:0000256" key="2">
    <source>
        <dbReference type="ARBA" id="ARBA00010989"/>
    </source>
</evidence>
<dbReference type="InterPro" id="IPR006076">
    <property type="entry name" value="FAD-dep_OxRdtase"/>
</dbReference>
<dbReference type="GO" id="GO:0050031">
    <property type="term" value="F:L-pipecolate oxidase activity"/>
    <property type="evidence" value="ECO:0007669"/>
    <property type="project" value="TreeGrafter"/>
</dbReference>
<dbReference type="GO" id="GO:0050660">
    <property type="term" value="F:flavin adenine dinucleotide binding"/>
    <property type="evidence" value="ECO:0007669"/>
    <property type="project" value="InterPro"/>
</dbReference>
<dbReference type="GO" id="GO:0004657">
    <property type="term" value="F:proline dehydrogenase activity"/>
    <property type="evidence" value="ECO:0007669"/>
    <property type="project" value="TreeGrafter"/>
</dbReference>